<name>A0A074WAS1_9PEZI</name>
<evidence type="ECO:0000259" key="2">
    <source>
        <dbReference type="Pfam" id="PF01757"/>
    </source>
</evidence>
<dbReference type="InterPro" id="IPR050879">
    <property type="entry name" value="Acyltransferase_3"/>
</dbReference>
<dbReference type="PANTHER" id="PTHR23028">
    <property type="entry name" value="ACETYLTRANSFERASE"/>
    <property type="match status" value="1"/>
</dbReference>
<reference evidence="3 4" key="1">
    <citation type="journal article" date="2014" name="BMC Genomics">
        <title>Genome sequencing of four Aureobasidium pullulans varieties: biotechnological potential, stress tolerance, and description of new species.</title>
        <authorList>
            <person name="Gostin Ar C."/>
            <person name="Ohm R.A."/>
            <person name="Kogej T."/>
            <person name="Sonjak S."/>
            <person name="Turk M."/>
            <person name="Zajc J."/>
            <person name="Zalar P."/>
            <person name="Grube M."/>
            <person name="Sun H."/>
            <person name="Han J."/>
            <person name="Sharma A."/>
            <person name="Chiniquy J."/>
            <person name="Ngan C.Y."/>
            <person name="Lipzen A."/>
            <person name="Barry K."/>
            <person name="Grigoriev I.V."/>
            <person name="Gunde-Cimerman N."/>
        </authorList>
    </citation>
    <scope>NUCLEOTIDE SEQUENCE [LARGE SCALE GENOMIC DNA]</scope>
    <source>
        <strain evidence="3 4">CBS 147.97</strain>
    </source>
</reference>
<keyword evidence="1" id="KW-0472">Membrane</keyword>
<sequence>MSLKDISIPSKSAILHTIKQTSFFLLPTFVQTTIRPSDQPPKPLHPTAWLDGMRGIAAFLVFIFHISYATHDVATAYAPDGGKTDLLRLPIVRFLYHGPAMVSIFFVLSGYALSYKPAKQIRKGETDALLKGLSSSVVRRWMRLYLPCVASTLCIVVIVRLGGYDWTRELANDGKRLTGYRDRHAWRYDTFVEQMWHWGSSFLGFANPFTGKRMYLDGHLWTIPLEFRASIILYATQLGVCRLRTRYRVGSLLCLMAWAHYIDNWVVLLFYAGFLLAELDIRRTALAASTTFSTTLAPPKPNLLWTILYTLTFIGGLYLGGQPEQHWEHAPGWMTLWSLIPPYIHDRHRYWTGWGALLLVWSTSNSGILQRIFTNAFTQYLGKISFSLYLVHGFVIHTAYYAFIEVLWGVIGDETDMQKEVSFAVALVVVTGVLVWVSDVFTRAVDVPSVKFARWVEGRMIAKPRTVKEEPA</sequence>
<dbReference type="RefSeq" id="XP_013424043.1">
    <property type="nucleotide sequence ID" value="XM_013568589.1"/>
</dbReference>
<dbReference type="PANTHER" id="PTHR23028:SF134">
    <property type="entry name" value="PUTATIVE (AFU_ORTHOLOGUE AFUA_4G08520)-RELATED"/>
    <property type="match status" value="1"/>
</dbReference>
<keyword evidence="1" id="KW-0812">Transmembrane</keyword>
<feature type="transmembrane region" description="Helical" evidence="1">
    <location>
        <begin position="303"/>
        <end position="321"/>
    </location>
</feature>
<feature type="transmembrane region" description="Helical" evidence="1">
    <location>
        <begin position="56"/>
        <end position="74"/>
    </location>
</feature>
<gene>
    <name evidence="3" type="ORF">M436DRAFT_54578</name>
</gene>
<organism evidence="3 4">
    <name type="scientific">Aureobasidium namibiae CBS 147.97</name>
    <dbReference type="NCBI Taxonomy" id="1043004"/>
    <lineage>
        <taxon>Eukaryota</taxon>
        <taxon>Fungi</taxon>
        <taxon>Dikarya</taxon>
        <taxon>Ascomycota</taxon>
        <taxon>Pezizomycotina</taxon>
        <taxon>Dothideomycetes</taxon>
        <taxon>Dothideomycetidae</taxon>
        <taxon>Dothideales</taxon>
        <taxon>Saccotheciaceae</taxon>
        <taxon>Aureobasidium</taxon>
    </lineage>
</organism>
<dbReference type="Pfam" id="PF01757">
    <property type="entry name" value="Acyl_transf_3"/>
    <property type="match status" value="1"/>
</dbReference>
<feature type="transmembrane region" description="Helical" evidence="1">
    <location>
        <begin position="94"/>
        <end position="113"/>
    </location>
</feature>
<feature type="transmembrane region" description="Helical" evidence="1">
    <location>
        <begin position="423"/>
        <end position="442"/>
    </location>
</feature>
<protein>
    <recommendedName>
        <fullName evidence="2">Acyltransferase 3 domain-containing protein</fullName>
    </recommendedName>
</protein>
<feature type="domain" description="Acyltransferase 3" evidence="2">
    <location>
        <begin position="48"/>
        <end position="437"/>
    </location>
</feature>
<feature type="transmembrane region" description="Helical" evidence="1">
    <location>
        <begin position="144"/>
        <end position="163"/>
    </location>
</feature>
<evidence type="ECO:0000313" key="4">
    <source>
        <dbReference type="Proteomes" id="UP000027730"/>
    </source>
</evidence>
<dbReference type="InterPro" id="IPR002656">
    <property type="entry name" value="Acyl_transf_3_dom"/>
</dbReference>
<evidence type="ECO:0000256" key="1">
    <source>
        <dbReference type="SAM" id="Phobius"/>
    </source>
</evidence>
<dbReference type="HOGENOM" id="CLU_005679_13_5_1"/>
<keyword evidence="4" id="KW-1185">Reference proteome</keyword>
<dbReference type="Proteomes" id="UP000027730">
    <property type="component" value="Unassembled WGS sequence"/>
</dbReference>
<feature type="transmembrane region" description="Helical" evidence="1">
    <location>
        <begin position="252"/>
        <end position="274"/>
    </location>
</feature>
<evidence type="ECO:0000313" key="3">
    <source>
        <dbReference type="EMBL" id="KEQ70043.1"/>
    </source>
</evidence>
<dbReference type="EMBL" id="KL584719">
    <property type="protein sequence ID" value="KEQ70043.1"/>
    <property type="molecule type" value="Genomic_DNA"/>
</dbReference>
<dbReference type="GO" id="GO:0016747">
    <property type="term" value="F:acyltransferase activity, transferring groups other than amino-acyl groups"/>
    <property type="evidence" value="ECO:0007669"/>
    <property type="project" value="InterPro"/>
</dbReference>
<dbReference type="OrthoDB" id="5405781at2759"/>
<feature type="transmembrane region" description="Helical" evidence="1">
    <location>
        <begin position="388"/>
        <end position="411"/>
    </location>
</feature>
<dbReference type="AlphaFoldDB" id="A0A074WAS1"/>
<dbReference type="GeneID" id="25411978"/>
<feature type="transmembrane region" description="Helical" evidence="1">
    <location>
        <begin position="220"/>
        <end position="240"/>
    </location>
</feature>
<proteinExistence type="predicted"/>
<keyword evidence="1" id="KW-1133">Transmembrane helix</keyword>
<accession>A0A074WAS1</accession>
<dbReference type="STRING" id="1043004.A0A074WAS1"/>